<reference evidence="1 2" key="1">
    <citation type="submission" date="2013-07" db="EMBL/GenBank/DDBJ databases">
        <title>Comparative Genomic and Metabolomic Analysis of Twelve Strains of Pseudoalteromonas luteoviolacea.</title>
        <authorList>
            <person name="Vynne N.G."/>
            <person name="Mansson M."/>
            <person name="Gram L."/>
        </authorList>
    </citation>
    <scope>NUCLEOTIDE SEQUENCE [LARGE SCALE GENOMIC DNA]</scope>
    <source>
        <strain evidence="1 2">H33</strain>
    </source>
</reference>
<proteinExistence type="predicted"/>
<dbReference type="Proteomes" id="UP000076503">
    <property type="component" value="Unassembled WGS sequence"/>
</dbReference>
<evidence type="ECO:0000313" key="1">
    <source>
        <dbReference type="EMBL" id="KZN45810.1"/>
    </source>
</evidence>
<dbReference type="AlphaFoldDB" id="A0A167AU88"/>
<sequence>MVSDIVEAEKIKAPTIKNAVTIDERPVVVKSLERFGDWEINTVLGKHGAGAIVTILERKVGFI</sequence>
<organism evidence="1 2">
    <name type="scientific">Pseudoalteromonas luteoviolacea H33</name>
    <dbReference type="NCBI Taxonomy" id="1365251"/>
    <lineage>
        <taxon>Bacteria</taxon>
        <taxon>Pseudomonadati</taxon>
        <taxon>Pseudomonadota</taxon>
        <taxon>Gammaproteobacteria</taxon>
        <taxon>Alteromonadales</taxon>
        <taxon>Pseudoalteromonadaceae</taxon>
        <taxon>Pseudoalteromonas</taxon>
    </lineage>
</organism>
<evidence type="ECO:0000313" key="2">
    <source>
        <dbReference type="Proteomes" id="UP000076503"/>
    </source>
</evidence>
<accession>A0A167AU88</accession>
<dbReference type="PATRIC" id="fig|1365251.3.peg.4665"/>
<gene>
    <name evidence="1" type="ORF">N476_24920</name>
</gene>
<protein>
    <submittedName>
        <fullName evidence="1">Uncharacterized protein</fullName>
    </submittedName>
</protein>
<comment type="caution">
    <text evidence="1">The sequence shown here is derived from an EMBL/GenBank/DDBJ whole genome shotgun (WGS) entry which is preliminary data.</text>
</comment>
<name>A0A167AU88_9GAMM</name>
<dbReference type="EMBL" id="AUXZ01000125">
    <property type="protein sequence ID" value="KZN45810.1"/>
    <property type="molecule type" value="Genomic_DNA"/>
</dbReference>